<feature type="compositionally biased region" description="Basic and acidic residues" evidence="1">
    <location>
        <begin position="341"/>
        <end position="352"/>
    </location>
</feature>
<accession>A0A9P6W4U9</accession>
<feature type="region of interest" description="Disordered" evidence="1">
    <location>
        <begin position="172"/>
        <end position="290"/>
    </location>
</feature>
<evidence type="ECO:0000313" key="2">
    <source>
        <dbReference type="EMBL" id="KAG0662688.1"/>
    </source>
</evidence>
<feature type="compositionally biased region" description="Low complexity" evidence="1">
    <location>
        <begin position="421"/>
        <end position="434"/>
    </location>
</feature>
<name>A0A9P6W4U9_RHOMI</name>
<organism evidence="2 3">
    <name type="scientific">Rhodotorula mucilaginosa</name>
    <name type="common">Yeast</name>
    <name type="synonym">Rhodotorula rubra</name>
    <dbReference type="NCBI Taxonomy" id="5537"/>
    <lineage>
        <taxon>Eukaryota</taxon>
        <taxon>Fungi</taxon>
        <taxon>Dikarya</taxon>
        <taxon>Basidiomycota</taxon>
        <taxon>Pucciniomycotina</taxon>
        <taxon>Microbotryomycetes</taxon>
        <taxon>Sporidiobolales</taxon>
        <taxon>Sporidiobolaceae</taxon>
        <taxon>Rhodotorula</taxon>
    </lineage>
</organism>
<feature type="compositionally biased region" description="Pro residues" evidence="1">
    <location>
        <begin position="564"/>
        <end position="573"/>
    </location>
</feature>
<feature type="compositionally biased region" description="Pro residues" evidence="1">
    <location>
        <begin position="199"/>
        <end position="214"/>
    </location>
</feature>
<feature type="compositionally biased region" description="Polar residues" evidence="1">
    <location>
        <begin position="50"/>
        <end position="59"/>
    </location>
</feature>
<evidence type="ECO:0000313" key="3">
    <source>
        <dbReference type="Proteomes" id="UP000777482"/>
    </source>
</evidence>
<feature type="compositionally biased region" description="Basic and acidic residues" evidence="1">
    <location>
        <begin position="1"/>
        <end position="18"/>
    </location>
</feature>
<feature type="compositionally biased region" description="Polar residues" evidence="1">
    <location>
        <begin position="179"/>
        <end position="188"/>
    </location>
</feature>
<feature type="compositionally biased region" description="Basic and acidic residues" evidence="1">
    <location>
        <begin position="477"/>
        <end position="488"/>
    </location>
</feature>
<dbReference type="AlphaFoldDB" id="A0A9P6W4U9"/>
<sequence length="620" mass="66748">MSQSDRHLFAHSDPDRAGRSVASTPTASRTATPTSVTPEQSDAFGMASRASGQESTFISTPRAWPRSRSTTVASGRSGAARESDPLAVLFASFPVPPVTEEDMLLRLERMLRPANGRHLFNLRPSNLRPPPDHPLPPLPPIPRDLEPSLDFEPAKLHTDALGLALTYAPPFRPTRDSGEATSSFTRQQWPAFIPRPRTAIPPPAGPPPSIPLPRIPTSSTSPYFGKSRKLATRTSLPATLSADRTDVEPRRGPPSNNWQDPIIDPLRAGPQDTSDSSVRNGKDGDANLARGADSYRSCRHADHEPVPLSPRSSSDLEVIKADLAELLASFRAVPICASSPRSRERSRTRSETEEVTSSIRPEHDSEESPPRYAEERKSSVMSVHSCTSTASSSSAHSDTTRGYKAYKLVRKEQSPARISPTTSRRSSLSTLSTTDSEPADADSDLEELFDLSFDSASQPQLTGSRTTAKGAARKPRTRTDSISEERAPGSHCNASGSNSHGHGSEDPAPTGSAAAPPLRRTLIKPLITASNAQSAYLPSSPKSASRIPPVSVDPSRLTRSLPLPRSPPGPRPFLTPDAAKASRLPRPQRAPPNRGDGTRITKPAALAYLHYYKTDGAITN</sequence>
<feature type="compositionally biased region" description="Low complexity" evidence="1">
    <location>
        <begin position="382"/>
        <end position="397"/>
    </location>
</feature>
<protein>
    <submittedName>
        <fullName evidence="2">Uncharacterized protein</fullName>
    </submittedName>
</protein>
<feature type="compositionally biased region" description="Low complexity" evidence="1">
    <location>
        <begin position="489"/>
        <end position="501"/>
    </location>
</feature>
<feature type="region of interest" description="Disordered" evidence="1">
    <location>
        <begin position="534"/>
        <end position="601"/>
    </location>
</feature>
<proteinExistence type="predicted"/>
<evidence type="ECO:0000256" key="1">
    <source>
        <dbReference type="SAM" id="MobiDB-lite"/>
    </source>
</evidence>
<feature type="region of interest" description="Disordered" evidence="1">
    <location>
        <begin position="1"/>
        <end position="83"/>
    </location>
</feature>
<feature type="region of interest" description="Disordered" evidence="1">
    <location>
        <begin position="338"/>
        <end position="441"/>
    </location>
</feature>
<feature type="compositionally biased region" description="Basic and acidic residues" evidence="1">
    <location>
        <begin position="360"/>
        <end position="378"/>
    </location>
</feature>
<dbReference type="EMBL" id="PUHQ01000025">
    <property type="protein sequence ID" value="KAG0662688.1"/>
    <property type="molecule type" value="Genomic_DNA"/>
</dbReference>
<feature type="compositionally biased region" description="Polar residues" evidence="1">
    <location>
        <begin position="534"/>
        <end position="543"/>
    </location>
</feature>
<feature type="region of interest" description="Disordered" evidence="1">
    <location>
        <begin position="453"/>
        <end position="516"/>
    </location>
</feature>
<feature type="compositionally biased region" description="Low complexity" evidence="1">
    <location>
        <begin position="554"/>
        <end position="563"/>
    </location>
</feature>
<dbReference type="OrthoDB" id="10621809at2759"/>
<feature type="compositionally biased region" description="Low complexity" evidence="1">
    <location>
        <begin position="19"/>
        <end position="38"/>
    </location>
</feature>
<gene>
    <name evidence="2" type="ORF">C6P46_003192</name>
</gene>
<reference evidence="2 3" key="1">
    <citation type="submission" date="2020-11" db="EMBL/GenBank/DDBJ databases">
        <title>Kefir isolates.</title>
        <authorList>
            <person name="Marcisauskas S."/>
            <person name="Kim Y."/>
            <person name="Blasche S."/>
        </authorList>
    </citation>
    <scope>NUCLEOTIDE SEQUENCE [LARGE SCALE GENOMIC DNA]</scope>
    <source>
        <strain evidence="2 3">KR</strain>
    </source>
</reference>
<comment type="caution">
    <text evidence="2">The sequence shown here is derived from an EMBL/GenBank/DDBJ whole genome shotgun (WGS) entry which is preliminary data.</text>
</comment>
<feature type="compositionally biased region" description="Polar residues" evidence="1">
    <location>
        <begin position="454"/>
        <end position="467"/>
    </location>
</feature>
<keyword evidence="3" id="KW-1185">Reference proteome</keyword>
<dbReference type="Proteomes" id="UP000777482">
    <property type="component" value="Unassembled WGS sequence"/>
</dbReference>